<dbReference type="EMBL" id="JABBGI010000003">
    <property type="protein sequence ID" value="NML68796.1"/>
    <property type="molecule type" value="Genomic_DNA"/>
</dbReference>
<name>A0A7Y0AK23_9FLAO</name>
<protein>
    <submittedName>
        <fullName evidence="1">Uncharacterized protein</fullName>
    </submittedName>
</protein>
<comment type="caution">
    <text evidence="1">The sequence shown here is derived from an EMBL/GenBank/DDBJ whole genome shotgun (WGS) entry which is preliminary data.</text>
</comment>
<dbReference type="AlphaFoldDB" id="A0A7Y0AK23"/>
<evidence type="ECO:0000313" key="1">
    <source>
        <dbReference type="EMBL" id="NML68796.1"/>
    </source>
</evidence>
<evidence type="ECO:0000313" key="2">
    <source>
        <dbReference type="Proteomes" id="UP000544054"/>
    </source>
</evidence>
<dbReference type="Proteomes" id="UP000544054">
    <property type="component" value="Unassembled WGS sequence"/>
</dbReference>
<sequence>MNKIDVKPKPFFLKKRFLIPFGILLLLLIKCTKTDTSTPQNKKVSIQTEKKSEEKIDLKTKLENNIKGIDEGQDLAKNVKSLDGIVIVLALYKVYSSIINEGKSSKNNDEQELAKKLEKKVIDSQVKTFPKLRRIYYELIKEKLWVNDVDVKILGPNNKTIQFTAGYFASNKNIQETQTTLHEMLLNLRFKQTQYKWYSGDDEYTYYNIESSKDSEIID</sequence>
<proteinExistence type="predicted"/>
<keyword evidence="2" id="KW-1185">Reference proteome</keyword>
<dbReference type="RefSeq" id="WP_169233371.1">
    <property type="nucleotide sequence ID" value="NZ_JABBGI010000003.1"/>
</dbReference>
<reference evidence="1 2" key="1">
    <citation type="submission" date="2020-04" db="EMBL/GenBank/DDBJ databases">
        <title>Chryseobacterium sp. RP-3-3 sp. nov., isolated from Jeju soil.</title>
        <authorList>
            <person name="Dahal R.H."/>
        </authorList>
    </citation>
    <scope>NUCLEOTIDE SEQUENCE [LARGE SCALE GENOMIC DNA]</scope>
    <source>
        <strain evidence="1 2">RP-3-3</strain>
    </source>
</reference>
<gene>
    <name evidence="1" type="ORF">HHL23_03160</name>
</gene>
<accession>A0A7Y0AK23</accession>
<organism evidence="1 2">
    <name type="scientific">Chryseobacterium antibioticum</name>
    <dbReference type="NCBI Taxonomy" id="2728847"/>
    <lineage>
        <taxon>Bacteria</taxon>
        <taxon>Pseudomonadati</taxon>
        <taxon>Bacteroidota</taxon>
        <taxon>Flavobacteriia</taxon>
        <taxon>Flavobacteriales</taxon>
        <taxon>Weeksellaceae</taxon>
        <taxon>Chryseobacterium group</taxon>
        <taxon>Chryseobacterium</taxon>
    </lineage>
</organism>